<keyword evidence="2 9" id="KW-1003">Cell membrane</keyword>
<dbReference type="UniPathway" id="UPA00665"/>
<gene>
    <name evidence="9" type="primary">lspA</name>
    <name evidence="12" type="ORF">AZI85_00105</name>
    <name evidence="11" type="ORF">AZI87_04225</name>
</gene>
<keyword evidence="7 9" id="KW-1133">Transmembrane helix</keyword>
<proteinExistence type="inferred from homology"/>
<evidence type="ECO:0000313" key="11">
    <source>
        <dbReference type="EMBL" id="KYG68461.1"/>
    </source>
</evidence>
<keyword evidence="3 9" id="KW-0645">Protease</keyword>
<keyword evidence="5 9" id="KW-0064">Aspartyl protease</keyword>
<comment type="caution">
    <text evidence="12">The sequence shown here is derived from an EMBL/GenBank/DDBJ whole genome shotgun (WGS) entry which is preliminary data.</text>
</comment>
<comment type="subcellular location">
    <subcellularLocation>
        <location evidence="9">Cell membrane</location>
        <topology evidence="9">Multi-pass membrane protein</topology>
    </subcellularLocation>
</comment>
<feature type="active site" evidence="9">
    <location>
        <position position="140"/>
    </location>
</feature>
<evidence type="ECO:0000256" key="1">
    <source>
        <dbReference type="ARBA" id="ARBA00006139"/>
    </source>
</evidence>
<accession>A0A150WV61</accession>
<reference evidence="13 14" key="1">
    <citation type="submission" date="2016-03" db="EMBL/GenBank/DDBJ databases">
        <authorList>
            <person name="Ploux O."/>
        </authorList>
    </citation>
    <scope>NUCLEOTIDE SEQUENCE [LARGE SCALE GENOMIC DNA]</scope>
    <source>
        <strain evidence="12 13">BER2</strain>
        <strain evidence="11 14">EC13</strain>
    </source>
</reference>
<dbReference type="NCBIfam" id="TIGR00077">
    <property type="entry name" value="lspA"/>
    <property type="match status" value="1"/>
</dbReference>
<dbReference type="Pfam" id="PF01252">
    <property type="entry name" value="Peptidase_A8"/>
    <property type="match status" value="1"/>
</dbReference>
<dbReference type="PANTHER" id="PTHR33695">
    <property type="entry name" value="LIPOPROTEIN SIGNAL PEPTIDASE"/>
    <property type="match status" value="1"/>
</dbReference>
<feature type="active site" evidence="9">
    <location>
        <position position="121"/>
    </location>
</feature>
<evidence type="ECO:0000313" key="13">
    <source>
        <dbReference type="Proteomes" id="UP000075391"/>
    </source>
</evidence>
<keyword evidence="4 9" id="KW-0812">Transmembrane</keyword>
<dbReference type="GO" id="GO:0006508">
    <property type="term" value="P:proteolysis"/>
    <property type="evidence" value="ECO:0007669"/>
    <property type="project" value="UniProtKB-KW"/>
</dbReference>
<dbReference type="EC" id="3.4.23.36" evidence="9"/>
<evidence type="ECO:0000256" key="9">
    <source>
        <dbReference type="HAMAP-Rule" id="MF_00161"/>
    </source>
</evidence>
<evidence type="ECO:0000256" key="4">
    <source>
        <dbReference type="ARBA" id="ARBA00022692"/>
    </source>
</evidence>
<dbReference type="Proteomes" id="UP000075799">
    <property type="component" value="Unassembled WGS sequence"/>
</dbReference>
<organism evidence="12 13">
    <name type="scientific">Bdellovibrio bacteriovorus</name>
    <dbReference type="NCBI Taxonomy" id="959"/>
    <lineage>
        <taxon>Bacteria</taxon>
        <taxon>Pseudomonadati</taxon>
        <taxon>Bdellovibrionota</taxon>
        <taxon>Bdellovibrionia</taxon>
        <taxon>Bdellovibrionales</taxon>
        <taxon>Pseudobdellovibrionaceae</taxon>
        <taxon>Bdellovibrio</taxon>
    </lineage>
</organism>
<keyword evidence="8 9" id="KW-0472">Membrane</keyword>
<sequence length="170" mass="19429">MKRKYIWLVLISAFLVALDQVIKVYVHTHFHLGESISVIPNFFNITYVRNFGAAFGFLAESHPDFREIFFLAMPPIALIIILGILRGVKDDDTKQIIALSSIFGGAIGNYIDRVRFRYVIDFLDFHIYNRWSWPAFNIADMAIVGGVGLLLLLMFLENKKKEKEKTEGAA</sequence>
<evidence type="ECO:0000256" key="7">
    <source>
        <dbReference type="ARBA" id="ARBA00022989"/>
    </source>
</evidence>
<keyword evidence="6 9" id="KW-0378">Hydrolase</keyword>
<dbReference type="EMBL" id="LUKD01000001">
    <property type="protein sequence ID" value="KYG68461.1"/>
    <property type="molecule type" value="Genomic_DNA"/>
</dbReference>
<dbReference type="HAMAP" id="MF_00161">
    <property type="entry name" value="LspA"/>
    <property type="match status" value="1"/>
</dbReference>
<comment type="caution">
    <text evidence="9">Lacks conserved residue(s) required for the propagation of feature annotation.</text>
</comment>
<dbReference type="PRINTS" id="PR00781">
    <property type="entry name" value="LIPOSIGPTASE"/>
</dbReference>
<evidence type="ECO:0000256" key="3">
    <source>
        <dbReference type="ARBA" id="ARBA00022670"/>
    </source>
</evidence>
<dbReference type="AlphaFoldDB" id="A0A150WV61"/>
<dbReference type="RefSeq" id="WP_063205155.1">
    <property type="nucleotide sequence ID" value="NZ_CP168967.1"/>
</dbReference>
<dbReference type="Proteomes" id="UP000075391">
    <property type="component" value="Unassembled WGS sequence"/>
</dbReference>
<comment type="function">
    <text evidence="9">This protein specifically catalyzes the removal of signal peptides from prolipoproteins.</text>
</comment>
<evidence type="ECO:0000313" key="14">
    <source>
        <dbReference type="Proteomes" id="UP000075799"/>
    </source>
</evidence>
<dbReference type="GO" id="GO:0004190">
    <property type="term" value="F:aspartic-type endopeptidase activity"/>
    <property type="evidence" value="ECO:0007669"/>
    <property type="project" value="UniProtKB-UniRule"/>
</dbReference>
<comment type="similarity">
    <text evidence="1 9 10">Belongs to the peptidase A8 family.</text>
</comment>
<evidence type="ECO:0000256" key="10">
    <source>
        <dbReference type="RuleBase" id="RU004181"/>
    </source>
</evidence>
<dbReference type="PANTHER" id="PTHR33695:SF1">
    <property type="entry name" value="LIPOPROTEIN SIGNAL PEPTIDASE"/>
    <property type="match status" value="1"/>
</dbReference>
<feature type="transmembrane region" description="Helical" evidence="9">
    <location>
        <begin position="131"/>
        <end position="156"/>
    </location>
</feature>
<feature type="transmembrane region" description="Helical" evidence="9">
    <location>
        <begin position="68"/>
        <end position="88"/>
    </location>
</feature>
<dbReference type="EMBL" id="LUKF01000001">
    <property type="protein sequence ID" value="KYG70397.1"/>
    <property type="molecule type" value="Genomic_DNA"/>
</dbReference>
<evidence type="ECO:0000256" key="6">
    <source>
        <dbReference type="ARBA" id="ARBA00022801"/>
    </source>
</evidence>
<comment type="pathway">
    <text evidence="9">Protein modification; lipoprotein biosynthesis (signal peptide cleavage).</text>
</comment>
<protein>
    <recommendedName>
        <fullName evidence="9">Lipoprotein signal peptidase</fullName>
        <ecNumber evidence="9">3.4.23.36</ecNumber>
    </recommendedName>
    <alternativeName>
        <fullName evidence="9">Prolipoprotein signal peptidase</fullName>
    </alternativeName>
    <alternativeName>
        <fullName evidence="9">Signal peptidase II</fullName>
        <shortName evidence="9">SPase II</shortName>
    </alternativeName>
</protein>
<name>A0A150WV61_BDEBC</name>
<evidence type="ECO:0000256" key="5">
    <source>
        <dbReference type="ARBA" id="ARBA00022750"/>
    </source>
</evidence>
<evidence type="ECO:0000256" key="8">
    <source>
        <dbReference type="ARBA" id="ARBA00023136"/>
    </source>
</evidence>
<evidence type="ECO:0000256" key="2">
    <source>
        <dbReference type="ARBA" id="ARBA00022475"/>
    </source>
</evidence>
<comment type="catalytic activity">
    <reaction evidence="9">
        <text>Release of signal peptides from bacterial membrane prolipoproteins. Hydrolyzes -Xaa-Yaa-Zaa-|-(S,diacylglyceryl)Cys-, in which Xaa is hydrophobic (preferably Leu), and Yaa (Ala or Ser) and Zaa (Gly or Ala) have small, neutral side chains.</text>
        <dbReference type="EC" id="3.4.23.36"/>
    </reaction>
</comment>
<dbReference type="OrthoDB" id="5294746at2"/>
<evidence type="ECO:0000313" key="12">
    <source>
        <dbReference type="EMBL" id="KYG70397.1"/>
    </source>
</evidence>
<dbReference type="InterPro" id="IPR001872">
    <property type="entry name" value="Peptidase_A8"/>
</dbReference>
<feature type="transmembrane region" description="Helical" evidence="9">
    <location>
        <begin position="95"/>
        <end position="111"/>
    </location>
</feature>
<dbReference type="GO" id="GO:0005886">
    <property type="term" value="C:plasma membrane"/>
    <property type="evidence" value="ECO:0007669"/>
    <property type="project" value="UniProtKB-SubCell"/>
</dbReference>